<feature type="compositionally biased region" description="Polar residues" evidence="7">
    <location>
        <begin position="1"/>
        <end position="11"/>
    </location>
</feature>
<dbReference type="PROSITE" id="PS50010">
    <property type="entry name" value="DH_2"/>
    <property type="match status" value="1"/>
</dbReference>
<feature type="region of interest" description="Disordered" evidence="7">
    <location>
        <begin position="319"/>
        <end position="619"/>
    </location>
</feature>
<evidence type="ECO:0000256" key="6">
    <source>
        <dbReference type="ARBA" id="ARBA00032587"/>
    </source>
</evidence>
<feature type="region of interest" description="Disordered" evidence="7">
    <location>
        <begin position="1"/>
        <end position="100"/>
    </location>
</feature>
<feature type="compositionally biased region" description="Polar residues" evidence="7">
    <location>
        <begin position="223"/>
        <end position="234"/>
    </location>
</feature>
<feature type="compositionally biased region" description="Low complexity" evidence="7">
    <location>
        <begin position="147"/>
        <end position="156"/>
    </location>
</feature>
<evidence type="ECO:0000256" key="5">
    <source>
        <dbReference type="ARBA" id="ARBA00022949"/>
    </source>
</evidence>
<dbReference type="RefSeq" id="XP_013311556.1">
    <property type="nucleotide sequence ID" value="XM_013456102.1"/>
</dbReference>
<evidence type="ECO:0000313" key="10">
    <source>
        <dbReference type="Proteomes" id="UP000054342"/>
    </source>
</evidence>
<feature type="region of interest" description="Disordered" evidence="7">
    <location>
        <begin position="196"/>
        <end position="286"/>
    </location>
</feature>
<dbReference type="InterPro" id="IPR000219">
    <property type="entry name" value="DH_dom"/>
</dbReference>
<accession>A0A0D2CMC2</accession>
<feature type="compositionally biased region" description="Basic and acidic residues" evidence="7">
    <location>
        <begin position="956"/>
        <end position="973"/>
    </location>
</feature>
<dbReference type="Pfam" id="PF03114">
    <property type="entry name" value="BAR"/>
    <property type="match status" value="1"/>
</dbReference>
<dbReference type="InterPro" id="IPR001331">
    <property type="entry name" value="GDS_CDC24_CS"/>
</dbReference>
<dbReference type="HOGENOM" id="CLU_001112_0_0_1"/>
<feature type="region of interest" description="Disordered" evidence="7">
    <location>
        <begin position="1033"/>
        <end position="1170"/>
    </location>
</feature>
<protein>
    <recommendedName>
        <fullName evidence="3">Dynamin-binding protein</fullName>
    </recommendedName>
    <alternativeName>
        <fullName evidence="6">Scaffold protein Tuba</fullName>
    </alternativeName>
</protein>
<feature type="region of interest" description="Disordered" evidence="7">
    <location>
        <begin position="117"/>
        <end position="172"/>
    </location>
</feature>
<dbReference type="GO" id="GO:0032955">
    <property type="term" value="P:regulation of division septum assembly"/>
    <property type="evidence" value="ECO:0007669"/>
    <property type="project" value="TreeGrafter"/>
</dbReference>
<organism evidence="9 10">
    <name type="scientific">Exophiala xenobiotica</name>
    <dbReference type="NCBI Taxonomy" id="348802"/>
    <lineage>
        <taxon>Eukaryota</taxon>
        <taxon>Fungi</taxon>
        <taxon>Dikarya</taxon>
        <taxon>Ascomycota</taxon>
        <taxon>Pezizomycotina</taxon>
        <taxon>Eurotiomycetes</taxon>
        <taxon>Chaetothyriomycetidae</taxon>
        <taxon>Chaetothyriales</taxon>
        <taxon>Herpotrichiellaceae</taxon>
        <taxon>Exophiala</taxon>
    </lineage>
</organism>
<feature type="compositionally biased region" description="Polar residues" evidence="7">
    <location>
        <begin position="752"/>
        <end position="765"/>
    </location>
</feature>
<dbReference type="CDD" id="cd00160">
    <property type="entry name" value="RhoGEF"/>
    <property type="match status" value="1"/>
</dbReference>
<feature type="compositionally biased region" description="Polar residues" evidence="7">
    <location>
        <begin position="1132"/>
        <end position="1160"/>
    </location>
</feature>
<dbReference type="GO" id="GO:0005795">
    <property type="term" value="C:Golgi stack"/>
    <property type="evidence" value="ECO:0007669"/>
    <property type="project" value="UniProtKB-SubCell"/>
</dbReference>
<feature type="compositionally biased region" description="Polar residues" evidence="7">
    <location>
        <begin position="244"/>
        <end position="253"/>
    </location>
</feature>
<feature type="region of interest" description="Disordered" evidence="7">
    <location>
        <begin position="1748"/>
        <end position="1795"/>
    </location>
</feature>
<dbReference type="STRING" id="348802.A0A0D2CMC2"/>
<feature type="compositionally biased region" description="Low complexity" evidence="7">
    <location>
        <begin position="587"/>
        <end position="600"/>
    </location>
</feature>
<dbReference type="InterPro" id="IPR051492">
    <property type="entry name" value="Dynamin-Rho_GEF"/>
</dbReference>
<evidence type="ECO:0000256" key="4">
    <source>
        <dbReference type="ARBA" id="ARBA00022658"/>
    </source>
</evidence>
<sequence>MPSAVSNQNNYYAAHHRRQSSQSQTNLPDQIRNSPSQLQSPNRSLVFLPSTAYAQTQSTPQRTRTPSVPSASKSNLKLEIAPTEEGSSDPHDFYRQYHDPFTNTSPLALHQEAIRTTTFEEEDENRAATRKSSFASAKSNEDRGGRSARSSVGSRRPTINTQNLSNGTWENGTAKTLLKSRKASFKDLVARFDASPEEVPPLPTQLVPGPSSRTASPMPYTSIDPSNTYASSLPQLKRPDSRLSHSTKMTSPSIGIRPHGTGVGGRHRGNSSVAASEQAANNTKAAGSGRKLLFGEVLPSATPAPAAGYGIYNARRRTGSEASPMHSPNPMFPSSSTNMRQPGESTSASKHNRQYLGPSSNTEPNRPIAPGPSHRRANSDFAGASSSLPRESNSPTTRREGKDTSPKGGAISRIPVSVRHNRNASEPANVSPTTGLNSQLLLRANGLRQSPTNVAPSTSRKAPSPRRGRRSPIQIKSPGRTAKPGAGSSEKSPSLRANIIAPPPKISPPLRSSRPRLPVSSASTAASRAKMAEKFQTMAKQQSDSRAYRRQRPPELTDIDLKARRLKITQALTKSKEGQDLKGGSGATRTSSTATSRNNSITPSTPSGDADNLEPPTQGNVEIPAVVVDEPITMEDNSEERAFYNQDQEAEDRRAFTQNALQIVEGGAACSADDLDSPTLGHGESTFSSIPYSLNTHLQPRQDEQDPRSAITEGTVATEATMIDVEPQADAPQLEPVQSLLDQISVLRSHGSRSPLSETSHASGENSDHADGVSVHLMLRDTTYLDDQEAAEKGYRPLIPPAETLPAPPTYHRSSWTSSIEAEQRESEVEDVDIEDKVGYDQKEEAVDAESDGFSDVGRSSVGGDSNRDTYASDAYTIVNIVLQQQTPSGVVDQQLVDDIYHRIIQTSPDLADAENVDEEKVLRLCLKELEDYNSKWTRESSRSPPAESEQTQPRLTDKTRTEASLSADHDAADDSTNTMDESHAASTSDRVVPPPPPQRYRSHHRYKSSLDSAEDWADTSPSVTDWIQFAAQSPKDVQPRRQQSSLAHETYPGDRSVTQDTEAFRQNEREQRRSESLPLTTEWDIPRPPSHSPPPPPAAMMPSIAQTSWSAPAGVIPPSIPAAPPSRPLTAVSQLSTRSSIDQQAMPSGSTTARPSTEEQTPEQRRLNKRRHVLKELVDTEYTYERDMRVLCDIYKQTAVAAISDEDIKIIFGNVDAVQQFSKDFLGLLKQVVKPAYVMEKSDRRKDGNRASTVHSSAGSTDGIADMTDAEKDELTRVGQAFEASIGDMEKVYTEYIRTRHPANKRLEALQSSSAAREWLKECKENSSDITNAWSLDALLVKPIQRITKYPLLLTQLVETTADTHPDASFLRRALVEVTEVNVRINDVKKHTELVDLVLNRKRKESDVRNGLTKAFGRRAEKLRQHVGINEMYEDEEYAKIKIKYDNNIAHLFLVSKDCQGYIEAITKWVTRMCEVAAAAEAWVDVGHTNHSQAESRLRQFAIVIRGINSMALPDHIDQVNRRVVGPMEKTASMLERFQNDPKGLIQKREKRLLDYNQFKNRKERGEKIDKKMAERMEQWEALNLEAKERKRRLLKSTADLVLSCQANLIQLHLSWLAMCKQKFSAAMEIPLDKLEQSDIVKDWQEDFDYQEASALTLSICNGSLLAEAGNLLSFLTPGTTLLGEDSPRQPSWNSLGKRSISMNDDSLNMALYQRQSEGLVSSYSNDPSDPSAFSFADGRIRAASAASGRILRTPETGSRGAPSVHTVNSTSASRPGTSPGLPEVPPPRLSLEAPSPFLGPLLIESSPTNRHLSTSTFYSATPGPSQSQPHLPTPVGHIFSSAMPMDEDNQPLEEGEVAEPRQEPGVLFTAASVYEFNIDRSRQQGGFRYLTYVTGEIFDVIAEHGELWLAINQDDPTREIGWIWNKHFAKLAG</sequence>
<dbReference type="SUPFAM" id="SSF103657">
    <property type="entry name" value="BAR/IMD domain-like"/>
    <property type="match status" value="1"/>
</dbReference>
<keyword evidence="4" id="KW-0344">Guanine-nucleotide releasing factor</keyword>
<dbReference type="PANTHER" id="PTHR22834:SF20">
    <property type="entry name" value="SH3 DOMAIN-CONTAINING PROTEIN"/>
    <property type="match status" value="1"/>
</dbReference>
<feature type="region of interest" description="Disordered" evidence="7">
    <location>
        <begin position="798"/>
        <end position="868"/>
    </location>
</feature>
<dbReference type="GeneID" id="25331652"/>
<feature type="compositionally biased region" description="Pro residues" evidence="7">
    <location>
        <begin position="1087"/>
        <end position="1100"/>
    </location>
</feature>
<dbReference type="InterPro" id="IPR004148">
    <property type="entry name" value="BAR_dom"/>
</dbReference>
<keyword evidence="5" id="KW-0965">Cell junction</keyword>
<dbReference type="GO" id="GO:0035556">
    <property type="term" value="P:intracellular signal transduction"/>
    <property type="evidence" value="ECO:0007669"/>
    <property type="project" value="InterPro"/>
</dbReference>
<reference evidence="9 10" key="1">
    <citation type="submission" date="2015-01" db="EMBL/GenBank/DDBJ databases">
        <title>The Genome Sequence of Exophiala xenobiotica CBS118157.</title>
        <authorList>
            <consortium name="The Broad Institute Genomics Platform"/>
            <person name="Cuomo C."/>
            <person name="de Hoog S."/>
            <person name="Gorbushina A."/>
            <person name="Stielow B."/>
            <person name="Teixiera M."/>
            <person name="Abouelleil A."/>
            <person name="Chapman S.B."/>
            <person name="Priest M."/>
            <person name="Young S.K."/>
            <person name="Wortman J."/>
            <person name="Nusbaum C."/>
            <person name="Birren B."/>
        </authorList>
    </citation>
    <scope>NUCLEOTIDE SEQUENCE [LARGE SCALE GENOMIC DNA]</scope>
    <source>
        <strain evidence="9 10">CBS 118157</strain>
    </source>
</reference>
<feature type="compositionally biased region" description="Polar residues" evidence="7">
    <location>
        <begin position="270"/>
        <end position="285"/>
    </location>
</feature>
<dbReference type="GO" id="GO:0031991">
    <property type="term" value="P:regulation of actomyosin contractile ring contraction"/>
    <property type="evidence" value="ECO:0007669"/>
    <property type="project" value="TreeGrafter"/>
</dbReference>
<feature type="domain" description="DH" evidence="8">
    <location>
        <begin position="1170"/>
        <end position="1389"/>
    </location>
</feature>
<feature type="compositionally biased region" description="Polar residues" evidence="7">
    <location>
        <begin position="157"/>
        <end position="172"/>
    </location>
</feature>
<feature type="compositionally biased region" description="Pro residues" evidence="7">
    <location>
        <begin position="1119"/>
        <end position="1128"/>
    </location>
</feature>
<feature type="compositionally biased region" description="Basic and acidic residues" evidence="7">
    <location>
        <begin position="88"/>
        <end position="98"/>
    </location>
</feature>
<evidence type="ECO:0000256" key="2">
    <source>
        <dbReference type="ARBA" id="ARBA00004348"/>
    </source>
</evidence>
<dbReference type="Gene3D" id="1.20.900.10">
    <property type="entry name" value="Dbl homology (DH) domain"/>
    <property type="match status" value="1"/>
</dbReference>
<dbReference type="SUPFAM" id="SSF48065">
    <property type="entry name" value="DBL homology domain (DH-domain)"/>
    <property type="match status" value="1"/>
</dbReference>
<dbReference type="Pfam" id="PF00621">
    <property type="entry name" value="RhoGEF"/>
    <property type="match status" value="1"/>
</dbReference>
<dbReference type="InterPro" id="IPR027267">
    <property type="entry name" value="AH/BAR_dom_sf"/>
</dbReference>
<feature type="compositionally biased region" description="Polar residues" evidence="7">
    <location>
        <begin position="812"/>
        <end position="821"/>
    </location>
</feature>
<dbReference type="InterPro" id="IPR035899">
    <property type="entry name" value="DBL_dom_sf"/>
</dbReference>
<feature type="compositionally biased region" description="Basic and acidic residues" evidence="7">
    <location>
        <begin position="835"/>
        <end position="846"/>
    </location>
</feature>
<feature type="compositionally biased region" description="Low complexity" evidence="7">
    <location>
        <begin position="854"/>
        <end position="865"/>
    </location>
</feature>
<feature type="region of interest" description="Disordered" evidence="7">
    <location>
        <begin position="1242"/>
        <end position="1267"/>
    </location>
</feature>
<evidence type="ECO:0000256" key="7">
    <source>
        <dbReference type="SAM" id="MobiDB-lite"/>
    </source>
</evidence>
<dbReference type="Gene3D" id="1.20.1270.60">
    <property type="entry name" value="Arfaptin homology (AH) domain/BAR domain"/>
    <property type="match status" value="1"/>
</dbReference>
<feature type="compositionally biased region" description="Basic and acidic residues" evidence="7">
    <location>
        <begin position="1063"/>
        <end position="1076"/>
    </location>
</feature>
<feature type="compositionally biased region" description="Polar residues" evidence="7">
    <location>
        <begin position="977"/>
        <end position="990"/>
    </location>
</feature>
<feature type="region of interest" description="Disordered" evidence="7">
    <location>
        <begin position="936"/>
        <end position="1019"/>
    </location>
</feature>
<evidence type="ECO:0000313" key="9">
    <source>
        <dbReference type="EMBL" id="KIW50972.1"/>
    </source>
</evidence>
<feature type="compositionally biased region" description="Low complexity" evidence="7">
    <location>
        <begin position="55"/>
        <end position="67"/>
    </location>
</feature>
<comment type="subcellular location">
    <subcellularLocation>
        <location evidence="1">Cell junction</location>
    </subcellularLocation>
    <subcellularLocation>
        <location evidence="2">Golgi apparatus</location>
        <location evidence="2">Golgi stack</location>
    </subcellularLocation>
</comment>
<feature type="compositionally biased region" description="Polar residues" evidence="7">
    <location>
        <begin position="1767"/>
        <end position="1778"/>
    </location>
</feature>
<dbReference type="GO" id="GO:0005085">
    <property type="term" value="F:guanyl-nucleotide exchange factor activity"/>
    <property type="evidence" value="ECO:0007669"/>
    <property type="project" value="UniProtKB-KW"/>
</dbReference>
<feature type="compositionally biased region" description="Polar residues" evidence="7">
    <location>
        <begin position="447"/>
        <end position="461"/>
    </location>
</feature>
<evidence type="ECO:0000259" key="8">
    <source>
        <dbReference type="PROSITE" id="PS50010"/>
    </source>
</evidence>
<evidence type="ECO:0000256" key="3">
    <source>
        <dbReference type="ARBA" id="ARBA00018186"/>
    </source>
</evidence>
<feature type="compositionally biased region" description="Basic and acidic residues" evidence="7">
    <location>
        <begin position="552"/>
        <end position="563"/>
    </location>
</feature>
<gene>
    <name evidence="9" type="ORF">PV05_09744</name>
</gene>
<feature type="compositionally biased region" description="Polar residues" evidence="7">
    <location>
        <begin position="20"/>
        <end position="43"/>
    </location>
</feature>
<dbReference type="SMART" id="SM00325">
    <property type="entry name" value="RhoGEF"/>
    <property type="match status" value="1"/>
</dbReference>
<name>A0A0D2CMC2_9EURO</name>
<dbReference type="PANTHER" id="PTHR22834">
    <property type="entry name" value="NUCLEAR FUSION PROTEIN FUS2"/>
    <property type="match status" value="1"/>
</dbReference>
<dbReference type="Proteomes" id="UP000054342">
    <property type="component" value="Unassembled WGS sequence"/>
</dbReference>
<evidence type="ECO:0000256" key="1">
    <source>
        <dbReference type="ARBA" id="ARBA00004282"/>
    </source>
</evidence>
<dbReference type="EMBL" id="KN847322">
    <property type="protein sequence ID" value="KIW50972.1"/>
    <property type="molecule type" value="Genomic_DNA"/>
</dbReference>
<dbReference type="OrthoDB" id="10256089at2759"/>
<feature type="compositionally biased region" description="Polar residues" evidence="7">
    <location>
        <begin position="332"/>
        <end position="349"/>
    </location>
</feature>
<proteinExistence type="predicted"/>
<feature type="compositionally biased region" description="Polar residues" evidence="7">
    <location>
        <begin position="384"/>
        <end position="396"/>
    </location>
</feature>
<feature type="compositionally biased region" description="Polar residues" evidence="7">
    <location>
        <begin position="424"/>
        <end position="440"/>
    </location>
</feature>
<feature type="compositionally biased region" description="Polar residues" evidence="7">
    <location>
        <begin position="1251"/>
        <end position="1261"/>
    </location>
</feature>
<dbReference type="PROSITE" id="PS00741">
    <property type="entry name" value="DH_1"/>
    <property type="match status" value="1"/>
</dbReference>
<keyword evidence="10" id="KW-1185">Reference proteome</keyword>
<feature type="region of interest" description="Disordered" evidence="7">
    <location>
        <begin position="750"/>
        <end position="771"/>
    </location>
</feature>
<feature type="compositionally biased region" description="Low complexity" evidence="7">
    <location>
        <begin position="508"/>
        <end position="523"/>
    </location>
</feature>